<keyword evidence="1" id="KW-0812">Transmembrane</keyword>
<dbReference type="AlphaFoldDB" id="A0A1F7GCC0"/>
<dbReference type="PANTHER" id="PTHR33490">
    <property type="entry name" value="BLR5614 PROTEIN-RELATED"/>
    <property type="match status" value="1"/>
</dbReference>
<dbReference type="InterPro" id="IPR038765">
    <property type="entry name" value="Papain-like_cys_pep_sf"/>
</dbReference>
<dbReference type="SUPFAM" id="SSF54001">
    <property type="entry name" value="Cysteine proteinases"/>
    <property type="match status" value="1"/>
</dbReference>
<dbReference type="SMART" id="SM00460">
    <property type="entry name" value="TGc"/>
    <property type="match status" value="1"/>
</dbReference>
<accession>A0A1F7GCC0</accession>
<evidence type="ECO:0000313" key="4">
    <source>
        <dbReference type="Proteomes" id="UP000178372"/>
    </source>
</evidence>
<gene>
    <name evidence="3" type="ORF">A2690_02580</name>
</gene>
<organism evidence="3 4">
    <name type="scientific">Candidatus Roizmanbacteria bacterium RIFCSPHIGHO2_01_FULL_39_12b</name>
    <dbReference type="NCBI Taxonomy" id="1802030"/>
    <lineage>
        <taxon>Bacteria</taxon>
        <taxon>Candidatus Roizmaniibacteriota</taxon>
    </lineage>
</organism>
<protein>
    <recommendedName>
        <fullName evidence="2">Transglutaminase-like domain-containing protein</fullName>
    </recommendedName>
</protein>
<proteinExistence type="predicted"/>
<evidence type="ECO:0000313" key="3">
    <source>
        <dbReference type="EMBL" id="OGK16570.1"/>
    </source>
</evidence>
<dbReference type="EMBL" id="MFZF01000015">
    <property type="protein sequence ID" value="OGK16570.1"/>
    <property type="molecule type" value="Genomic_DNA"/>
</dbReference>
<keyword evidence="1" id="KW-0472">Membrane</keyword>
<evidence type="ECO:0000259" key="2">
    <source>
        <dbReference type="SMART" id="SM00460"/>
    </source>
</evidence>
<sequence length="603" mass="68511">MIKKYLSIISFFLLFIIFVPESLAQEKFYKAEYDVVHKLQSDYSINTKLVINLINLRADVYVTKFSILIPTSSNVSDLKVFSPSGEVSSNDQVDQKGTTITFNFKEPVRGKNQSNLLEISFNQAGLVQKDGKTLEALLPTFANDHQTSRVTFDTVTFVDNQLSIAKPRPSKNEKTVFTWDNVSIPMVYVVFGQYQLYKTRLNYLLYNNRLTPVKQDIAFPPETLRQSVFVKKITPKPNEIIVDEDGNYLGRYILSPQEKKIITFEGTVKIFAKDQEDMIHYIRLLFKSQKNYLLTQEKYWTINNPQLLKSLEKVNTTEDVFNFVVDKLDYSFSRFGNSSERLGAEAAFVTPGKAVCMEYTDLFIGASREKGIYAREIQGYGYSKDPRLRPQSLQGDVLHAWPEFYDLATERWVQVDPTWADTSGIDYLHGTDLNHIAFAIHGKNSVYPLPAGMYKNGNTKDVYVKTTIDEPMNNESVKVRLDFGQQIISGKQNNGTIQVINTGNTFIKNIPLSLSSETLEVSPALKTIFLIAPSQTIKIPISFITKNKIVSQPEISITIGSLYTNTVRFKLISEKVQGFLSLAKFAFLAFILIAVLSLILRRV</sequence>
<keyword evidence="1" id="KW-1133">Transmembrane helix</keyword>
<evidence type="ECO:0000256" key="1">
    <source>
        <dbReference type="SAM" id="Phobius"/>
    </source>
</evidence>
<reference evidence="3 4" key="1">
    <citation type="journal article" date="2016" name="Nat. Commun.">
        <title>Thousands of microbial genomes shed light on interconnected biogeochemical processes in an aquifer system.</title>
        <authorList>
            <person name="Anantharaman K."/>
            <person name="Brown C.T."/>
            <person name="Hug L.A."/>
            <person name="Sharon I."/>
            <person name="Castelle C.J."/>
            <person name="Probst A.J."/>
            <person name="Thomas B.C."/>
            <person name="Singh A."/>
            <person name="Wilkins M.J."/>
            <person name="Karaoz U."/>
            <person name="Brodie E.L."/>
            <person name="Williams K.H."/>
            <person name="Hubbard S.S."/>
            <person name="Banfield J.F."/>
        </authorList>
    </citation>
    <scope>NUCLEOTIDE SEQUENCE [LARGE SCALE GENOMIC DNA]</scope>
</reference>
<dbReference type="Proteomes" id="UP000178372">
    <property type="component" value="Unassembled WGS sequence"/>
</dbReference>
<feature type="transmembrane region" description="Helical" evidence="1">
    <location>
        <begin position="578"/>
        <end position="600"/>
    </location>
</feature>
<feature type="domain" description="Transglutaminase-like" evidence="2">
    <location>
        <begin position="348"/>
        <end position="419"/>
    </location>
</feature>
<dbReference type="Gene3D" id="3.10.620.30">
    <property type="match status" value="1"/>
</dbReference>
<dbReference type="PANTHER" id="PTHR33490:SF6">
    <property type="entry name" value="SLL1049 PROTEIN"/>
    <property type="match status" value="1"/>
</dbReference>
<dbReference type="InterPro" id="IPR002931">
    <property type="entry name" value="Transglutaminase-like"/>
</dbReference>
<name>A0A1F7GCC0_9BACT</name>
<comment type="caution">
    <text evidence="3">The sequence shown here is derived from an EMBL/GenBank/DDBJ whole genome shotgun (WGS) entry which is preliminary data.</text>
</comment>
<dbReference type="Pfam" id="PF01841">
    <property type="entry name" value="Transglut_core"/>
    <property type="match status" value="1"/>
</dbReference>